<evidence type="ECO:0000313" key="15">
    <source>
        <dbReference type="Proteomes" id="UP000339309"/>
    </source>
</evidence>
<feature type="non-terminal residue" evidence="10">
    <location>
        <position position="1"/>
    </location>
</feature>
<keyword evidence="7" id="KW-0472">Membrane</keyword>
<comment type="caution">
    <text evidence="10">The sequence shown here is derived from an EMBL/GenBank/DDBJ whole genome shotgun (WGS) entry which is preliminary data.</text>
</comment>
<evidence type="ECO:0000313" key="14">
    <source>
        <dbReference type="EMBL" id="HAA8053954.1"/>
    </source>
</evidence>
<dbReference type="Proteomes" id="UP000467536">
    <property type="component" value="Unassembled WGS sequence"/>
</dbReference>
<evidence type="ECO:0000256" key="4">
    <source>
        <dbReference type="ARBA" id="ARBA00022729"/>
    </source>
</evidence>
<reference evidence="13 18" key="5">
    <citation type="submission" date="2019-08" db="EMBL/GenBank/DDBJ databases">
        <authorList>
            <person name="Ashton P.M."/>
            <person name="Dallman T."/>
            <person name="Nair S."/>
            <person name="De Pinna E."/>
            <person name="Peters T."/>
            <person name="Grant K."/>
        </authorList>
    </citation>
    <scope>NUCLEOTIDE SEQUENCE [LARGE SCALE GENOMIC DNA]</scope>
    <source>
        <strain evidence="13 18">788324</strain>
    </source>
</reference>
<reference evidence="14" key="6">
    <citation type="submission" date="2019-10" db="EMBL/GenBank/DDBJ databases">
        <authorList>
            <consortium name="NCBI Pathogen Detection Project"/>
        </authorList>
    </citation>
    <scope>NUCLEOTIDE SEQUENCE</scope>
    <source>
        <strain evidence="14">09CEB371LM</strain>
    </source>
</reference>
<name>A0A3D7VJT3_LISMN</name>
<keyword evidence="3" id="KW-0964">Secreted</keyword>
<evidence type="ECO:0000313" key="11">
    <source>
        <dbReference type="EMBL" id="ECB9513764.1"/>
    </source>
</evidence>
<feature type="domain" description="Gram-positive cocci surface proteins LPxTG" evidence="8">
    <location>
        <begin position="54"/>
        <end position="84"/>
    </location>
</feature>
<dbReference type="NCBIfam" id="TIGR01167">
    <property type="entry name" value="LPXTG_anchor"/>
    <property type="match status" value="1"/>
</dbReference>
<evidence type="ECO:0000256" key="1">
    <source>
        <dbReference type="ARBA" id="ARBA00004168"/>
    </source>
</evidence>
<reference evidence="16 17" key="4">
    <citation type="submission" date="2019-07" db="EMBL/GenBank/DDBJ databases">
        <authorList>
            <consortium name="GenomeTrakr: Next Generation Sequencing Network for Food Pathogen Tracability"/>
        </authorList>
    </citation>
    <scope>NUCLEOTIDE SEQUENCE [LARGE SCALE GENOMIC DNA]</scope>
    <source>
        <strain evidence="12 16">FDA00014370</strain>
        <strain evidence="11 17">FDA00014392</strain>
    </source>
</reference>
<feature type="region of interest" description="Disordered" evidence="6">
    <location>
        <begin position="1"/>
        <end position="23"/>
    </location>
</feature>
<dbReference type="Proteomes" id="UP000522199">
    <property type="component" value="Unassembled WGS sequence"/>
</dbReference>
<comment type="subcellular location">
    <subcellularLocation>
        <location evidence="1">Secreted</location>
        <location evidence="1">Cell wall</location>
        <topology evidence="1">Peptidoglycan-anchor</topology>
    </subcellularLocation>
</comment>
<accession>A0A3D7VJT3</accession>
<dbReference type="EMBL" id="AAHZFY010000017">
    <property type="protein sequence ID" value="ECB9513764.1"/>
    <property type="molecule type" value="Genomic_DNA"/>
</dbReference>
<evidence type="ECO:0000313" key="17">
    <source>
        <dbReference type="Proteomes" id="UP000398321"/>
    </source>
</evidence>
<keyword evidence="2" id="KW-0134">Cell wall</keyword>
<dbReference type="Proteomes" id="UP000389283">
    <property type="component" value="Unassembled WGS sequence"/>
</dbReference>
<gene>
    <name evidence="9" type="ORF">ABZ57_12985</name>
    <name evidence="10" type="ORF">CW845_11940</name>
    <name evidence="11" type="ORF">FLQ97_08445</name>
    <name evidence="12" type="ORF">FNX40_13425</name>
    <name evidence="13" type="ORF">FV747_12025</name>
    <name evidence="14" type="ORF">GHH22_12480</name>
</gene>
<keyword evidence="7" id="KW-1133">Transmembrane helix</keyword>
<dbReference type="InterPro" id="IPR019931">
    <property type="entry name" value="LPXTG_anchor"/>
</dbReference>
<evidence type="ECO:0000313" key="19">
    <source>
        <dbReference type="Proteomes" id="UP000522199"/>
    </source>
</evidence>
<keyword evidence="7" id="KW-0812">Transmembrane</keyword>
<evidence type="ECO:0000259" key="8">
    <source>
        <dbReference type="PROSITE" id="PS50847"/>
    </source>
</evidence>
<keyword evidence="4" id="KW-0732">Signal</keyword>
<evidence type="ECO:0000313" key="13">
    <source>
        <dbReference type="EMBL" id="EDO0986720.1"/>
    </source>
</evidence>
<evidence type="ECO:0000256" key="5">
    <source>
        <dbReference type="ARBA" id="ARBA00023088"/>
    </source>
</evidence>
<evidence type="ECO:0000256" key="3">
    <source>
        <dbReference type="ARBA" id="ARBA00022525"/>
    </source>
</evidence>
<evidence type="ECO:0000313" key="10">
    <source>
        <dbReference type="EMBL" id="EAG9388197.1"/>
    </source>
</evidence>
<dbReference type="RefSeq" id="WP_003734698.1">
    <property type="nucleotide sequence ID" value="NZ_JAFDMX010000014.1"/>
</dbReference>
<reference evidence="14" key="1">
    <citation type="journal article" date="2018" name="Genome Biol.">
        <title>SKESA: strategic k-mer extension for scrupulous assemblies.</title>
        <authorList>
            <person name="Souvorov A."/>
            <person name="Agarwala R."/>
            <person name="Lipman D.J."/>
        </authorList>
    </citation>
    <scope>NUCLEOTIDE SEQUENCE [LARGE SCALE GENOMIC DNA]</scope>
    <source>
        <strain evidence="14">09CEB371LM</strain>
    </source>
</reference>
<evidence type="ECO:0000313" key="9">
    <source>
        <dbReference type="EMBL" id="EAC4553404.1"/>
    </source>
</evidence>
<dbReference type="EMBL" id="AAIAJJ010000007">
    <property type="protein sequence ID" value="ECC1557804.1"/>
    <property type="molecule type" value="Genomic_DNA"/>
</dbReference>
<sequence length="84" mass="8986">PVDPVDPVDPVTPVNPSNQVNPIDPVKSVLQVTETLMKQTTSVNTIVAKDNRNLPKTGDSGMHSSLVSGLMLAVSSVILLRKRK</sequence>
<evidence type="ECO:0000256" key="6">
    <source>
        <dbReference type="SAM" id="MobiDB-lite"/>
    </source>
</evidence>
<organism evidence="10 19">
    <name type="scientific">Listeria monocytogenes</name>
    <dbReference type="NCBI Taxonomy" id="1639"/>
    <lineage>
        <taxon>Bacteria</taxon>
        <taxon>Bacillati</taxon>
        <taxon>Bacillota</taxon>
        <taxon>Bacilli</taxon>
        <taxon>Bacillales</taxon>
        <taxon>Listeriaceae</taxon>
        <taxon>Listeria</taxon>
    </lineage>
</organism>
<evidence type="ECO:0000256" key="7">
    <source>
        <dbReference type="SAM" id="Phobius"/>
    </source>
</evidence>
<evidence type="ECO:0000313" key="12">
    <source>
        <dbReference type="EMBL" id="ECC1557804.1"/>
    </source>
</evidence>
<evidence type="ECO:0000313" key="16">
    <source>
        <dbReference type="Proteomes" id="UP000389283"/>
    </source>
</evidence>
<protein>
    <submittedName>
        <fullName evidence="14">Cell surface protein</fullName>
    </submittedName>
    <submittedName>
        <fullName evidence="10">LPXTG cell wall anchor domain-containing protein</fullName>
    </submittedName>
</protein>
<evidence type="ECO:0000313" key="18">
    <source>
        <dbReference type="Proteomes" id="UP000467536"/>
    </source>
</evidence>
<reference evidence="10 19" key="3">
    <citation type="submission" date="2019-04" db="EMBL/GenBank/DDBJ databases">
        <authorList>
            <consortium name="GenomeTrakr network: Whole genome sequencing for foodborne pathogen traceback"/>
        </authorList>
    </citation>
    <scope>NUCLEOTIDE SEQUENCE [LARGE SCALE GENOMIC DNA]</scope>
    <source>
        <strain evidence="10 19">CFSAN072474</strain>
    </source>
</reference>
<dbReference type="EMBL" id="DAAEEB010000010">
    <property type="protein sequence ID" value="HAA8053954.1"/>
    <property type="molecule type" value="Genomic_DNA"/>
</dbReference>
<evidence type="ECO:0000256" key="2">
    <source>
        <dbReference type="ARBA" id="ARBA00022512"/>
    </source>
</evidence>
<reference evidence="9 15" key="2">
    <citation type="submission" date="2018-06" db="EMBL/GenBank/DDBJ databases">
        <authorList>
            <consortium name="PulseNet: The National Subtyping Network for Foodborne Disease Surveillance"/>
            <person name="Tarr C.L."/>
            <person name="Trees E."/>
            <person name="Katz L.S."/>
            <person name="Carleton-Romer H.A."/>
            <person name="Stroika S."/>
            <person name="Kucerova Z."/>
            <person name="Roache K.F."/>
            <person name="Sabol A.L."/>
            <person name="Besser J."/>
            <person name="Gerner-Smidt P."/>
        </authorList>
    </citation>
    <scope>NUCLEOTIDE SEQUENCE [LARGE SCALE GENOMIC DNA]</scope>
    <source>
        <strain evidence="9 15">2015L-6227</strain>
    </source>
</reference>
<dbReference type="Pfam" id="PF00746">
    <property type="entry name" value="Gram_pos_anchor"/>
    <property type="match status" value="1"/>
</dbReference>
<feature type="transmembrane region" description="Helical" evidence="7">
    <location>
        <begin position="61"/>
        <end position="80"/>
    </location>
</feature>
<dbReference type="EMBL" id="AAAIKW010000010">
    <property type="protein sequence ID" value="EAC4553404.1"/>
    <property type="molecule type" value="Genomic_DNA"/>
</dbReference>
<keyword evidence="5" id="KW-0572">Peptidoglycan-anchor</keyword>
<proteinExistence type="predicted"/>
<dbReference type="EMBL" id="AABEKY010000007">
    <property type="protein sequence ID" value="EAG9388197.1"/>
    <property type="molecule type" value="Genomic_DNA"/>
</dbReference>
<dbReference type="Proteomes" id="UP000840039">
    <property type="component" value="Unassembled WGS sequence"/>
</dbReference>
<dbReference type="Proteomes" id="UP000398321">
    <property type="component" value="Unassembled WGS sequence"/>
</dbReference>
<dbReference type="Proteomes" id="UP000339309">
    <property type="component" value="Unassembled WGS sequence"/>
</dbReference>
<dbReference type="EMBL" id="AANEHK010000012">
    <property type="protein sequence ID" value="EDO0986720.1"/>
    <property type="molecule type" value="Genomic_DNA"/>
</dbReference>
<dbReference type="PROSITE" id="PS50847">
    <property type="entry name" value="GRAM_POS_ANCHORING"/>
    <property type="match status" value="1"/>
</dbReference>
<dbReference type="AlphaFoldDB" id="A0A3D7VJT3"/>